<evidence type="ECO:0000313" key="13">
    <source>
        <dbReference type="Proteomes" id="UP000261340"/>
    </source>
</evidence>
<evidence type="ECO:0000256" key="10">
    <source>
        <dbReference type="SAM" id="Phobius"/>
    </source>
</evidence>
<dbReference type="GO" id="GO:0016020">
    <property type="term" value="C:membrane"/>
    <property type="evidence" value="ECO:0007669"/>
    <property type="project" value="UniProtKB-SubCell"/>
</dbReference>
<evidence type="ECO:0000256" key="3">
    <source>
        <dbReference type="ARBA" id="ARBA00022692"/>
    </source>
</evidence>
<dbReference type="SMART" id="SM01053">
    <property type="entry name" value="CaMBD"/>
    <property type="match status" value="1"/>
</dbReference>
<feature type="transmembrane region" description="Helical" evidence="10">
    <location>
        <begin position="174"/>
        <end position="192"/>
    </location>
</feature>
<feature type="domain" description="Calmodulin-binding" evidence="11">
    <location>
        <begin position="331"/>
        <end position="404"/>
    </location>
</feature>
<feature type="transmembrane region" description="Helical" evidence="10">
    <location>
        <begin position="231"/>
        <end position="251"/>
    </location>
</feature>
<keyword evidence="2" id="KW-0813">Transport</keyword>
<keyword evidence="7 10" id="KW-0472">Membrane</keyword>
<dbReference type="GO" id="GO:0005516">
    <property type="term" value="F:calmodulin binding"/>
    <property type="evidence" value="ECO:0007669"/>
    <property type="project" value="UniProtKB-KW"/>
</dbReference>
<dbReference type="OMA" id="CERYRIN"/>
<feature type="compositionally biased region" description="Basic and acidic residues" evidence="9">
    <location>
        <begin position="14"/>
        <end position="34"/>
    </location>
</feature>
<dbReference type="InterPro" id="IPR015449">
    <property type="entry name" value="K_chnl_Ca-activ_SK"/>
</dbReference>
<dbReference type="Proteomes" id="UP000261340">
    <property type="component" value="Unplaced"/>
</dbReference>
<dbReference type="GeneTree" id="ENSGT00950000182904"/>
<accession>A0A3Q0RQ21</accession>
<dbReference type="Pfam" id="PF07885">
    <property type="entry name" value="Ion_trans_2"/>
    <property type="match status" value="1"/>
</dbReference>
<evidence type="ECO:0000256" key="6">
    <source>
        <dbReference type="ARBA" id="ARBA00023065"/>
    </source>
</evidence>
<dbReference type="Ensembl" id="ENSACIT00000014849.1">
    <property type="protein sequence ID" value="ENSACIP00000014464.1"/>
    <property type="gene ID" value="ENSACIG00000011189.1"/>
</dbReference>
<feature type="transmembrane region" description="Helical" evidence="10">
    <location>
        <begin position="263"/>
        <end position="281"/>
    </location>
</feature>
<dbReference type="Pfam" id="PF02888">
    <property type="entry name" value="CaMBD"/>
    <property type="match status" value="1"/>
</dbReference>
<evidence type="ECO:0000259" key="11">
    <source>
        <dbReference type="SMART" id="SM01053"/>
    </source>
</evidence>
<protein>
    <recommendedName>
        <fullName evidence="11">Calmodulin-binding domain-containing protein</fullName>
    </recommendedName>
</protein>
<feature type="transmembrane region" description="Helical" evidence="10">
    <location>
        <begin position="293"/>
        <end position="313"/>
    </location>
</feature>
<reference evidence="12" key="1">
    <citation type="submission" date="2025-08" db="UniProtKB">
        <authorList>
            <consortium name="Ensembl"/>
        </authorList>
    </citation>
    <scope>IDENTIFICATION</scope>
</reference>
<dbReference type="InterPro" id="IPR036122">
    <property type="entry name" value="CaM-bd_dom_sf"/>
</dbReference>
<keyword evidence="6" id="KW-0406">Ion transport</keyword>
<evidence type="ECO:0000313" key="12">
    <source>
        <dbReference type="Ensembl" id="ENSACIP00000014464.1"/>
    </source>
</evidence>
<dbReference type="SUPFAM" id="SSF81324">
    <property type="entry name" value="Voltage-gated potassium channels"/>
    <property type="match status" value="1"/>
</dbReference>
<evidence type="ECO:0000256" key="1">
    <source>
        <dbReference type="ARBA" id="ARBA00004141"/>
    </source>
</evidence>
<dbReference type="InterPro" id="IPR004178">
    <property type="entry name" value="CaM-bd_dom"/>
</dbReference>
<keyword evidence="4" id="KW-0112">Calmodulin-binding</keyword>
<feature type="compositionally biased region" description="Basic and acidic residues" evidence="9">
    <location>
        <begin position="58"/>
        <end position="68"/>
    </location>
</feature>
<sequence length="404" mass="46074">MQDRQSLPEIIITSKDDNPQRHNKETELRQDLCEAKGLLPGAECPGLSPSSSPKTSPKHNEDDDKDGYRRSHNIGWRLVHRRALFLRRQRLNDCALAVGIFGVVVMVMETELSWSVYSKLYVHDIGAEDWRIAMTTDRLALIVLELAAVAIHPYPVGLQAYFQQVKTRMSLSETELEIVLALPMFLRLYLLGRAMMLHSRLFTDTASRSIGALNKIHFNTRFVGKTLMTTYPGTVLMIFSVSLWIVAAWGLHVCERCVAIRHNYMEALWMVSVTFLSIGYGDVVPHTYCGRSICLLTGIMGAGCTVLVVAVVARKLELTRAEKHVHNFMMDSHITKRIKIAAANVLRETWLIYKHTKLSRERDHGRVRMHQRKLLLAIHQLRRVKMEKRILADQGNTLVDLNKV</sequence>
<comment type="subcellular location">
    <subcellularLocation>
        <location evidence="1">Membrane</location>
        <topology evidence="1">Multi-pass membrane protein</topology>
    </subcellularLocation>
</comment>
<name>A0A3Q0RQ21_AMPCI</name>
<keyword evidence="5 10" id="KW-1133">Transmembrane helix</keyword>
<evidence type="ECO:0000256" key="9">
    <source>
        <dbReference type="SAM" id="MobiDB-lite"/>
    </source>
</evidence>
<feature type="transmembrane region" description="Helical" evidence="10">
    <location>
        <begin position="91"/>
        <end position="108"/>
    </location>
</feature>
<dbReference type="SUPFAM" id="SSF81327">
    <property type="entry name" value="Small-conductance potassium channel"/>
    <property type="match status" value="1"/>
</dbReference>
<keyword evidence="3 10" id="KW-0812">Transmembrane</keyword>
<evidence type="ECO:0000256" key="8">
    <source>
        <dbReference type="ARBA" id="ARBA00023303"/>
    </source>
</evidence>
<evidence type="ECO:0000256" key="4">
    <source>
        <dbReference type="ARBA" id="ARBA00022860"/>
    </source>
</evidence>
<dbReference type="AlphaFoldDB" id="A0A3Q0RQ21"/>
<organism evidence="12 13">
    <name type="scientific">Amphilophus citrinellus</name>
    <name type="common">Midas cichlid</name>
    <name type="synonym">Cichlasoma citrinellum</name>
    <dbReference type="NCBI Taxonomy" id="61819"/>
    <lineage>
        <taxon>Eukaryota</taxon>
        <taxon>Metazoa</taxon>
        <taxon>Chordata</taxon>
        <taxon>Craniata</taxon>
        <taxon>Vertebrata</taxon>
        <taxon>Euteleostomi</taxon>
        <taxon>Actinopterygii</taxon>
        <taxon>Neopterygii</taxon>
        <taxon>Teleostei</taxon>
        <taxon>Neoteleostei</taxon>
        <taxon>Acanthomorphata</taxon>
        <taxon>Ovalentaria</taxon>
        <taxon>Cichlomorphae</taxon>
        <taxon>Cichliformes</taxon>
        <taxon>Cichlidae</taxon>
        <taxon>New World cichlids</taxon>
        <taxon>Cichlasomatinae</taxon>
        <taxon>Heroini</taxon>
        <taxon>Amphilophus</taxon>
    </lineage>
</organism>
<keyword evidence="8" id="KW-0407">Ion channel</keyword>
<evidence type="ECO:0000256" key="5">
    <source>
        <dbReference type="ARBA" id="ARBA00022989"/>
    </source>
</evidence>
<dbReference type="Gene3D" id="1.10.287.70">
    <property type="match status" value="2"/>
</dbReference>
<keyword evidence="13" id="KW-1185">Reference proteome</keyword>
<evidence type="ECO:0000256" key="7">
    <source>
        <dbReference type="ARBA" id="ARBA00023136"/>
    </source>
</evidence>
<evidence type="ECO:0000256" key="2">
    <source>
        <dbReference type="ARBA" id="ARBA00022448"/>
    </source>
</evidence>
<proteinExistence type="predicted"/>
<dbReference type="Pfam" id="PF03530">
    <property type="entry name" value="SK_channel"/>
    <property type="match status" value="1"/>
</dbReference>
<feature type="transmembrane region" description="Helical" evidence="10">
    <location>
        <begin position="139"/>
        <end position="162"/>
    </location>
</feature>
<feature type="region of interest" description="Disordered" evidence="9">
    <location>
        <begin position="1"/>
        <end position="68"/>
    </location>
</feature>
<reference evidence="12" key="2">
    <citation type="submission" date="2025-09" db="UniProtKB">
        <authorList>
            <consortium name="Ensembl"/>
        </authorList>
    </citation>
    <scope>IDENTIFICATION</scope>
</reference>
<dbReference type="PANTHER" id="PTHR10153">
    <property type="entry name" value="SMALL CONDUCTANCE CALCIUM-ACTIVATED POTASSIUM CHANNEL"/>
    <property type="match status" value="1"/>
</dbReference>
<dbReference type="InterPro" id="IPR013099">
    <property type="entry name" value="K_chnl_dom"/>
</dbReference>
<dbReference type="GO" id="GO:0016286">
    <property type="term" value="F:small conductance calcium-activated potassium channel activity"/>
    <property type="evidence" value="ECO:0007669"/>
    <property type="project" value="InterPro"/>
</dbReference>